<protein>
    <submittedName>
        <fullName evidence="1">Uncharacterized protein</fullName>
    </submittedName>
</protein>
<dbReference type="AlphaFoldDB" id="S5UWV9"/>
<keyword evidence="2" id="KW-1185">Reference proteome</keyword>
<gene>
    <name evidence="1" type="ORF">B446_17425</name>
</gene>
<reference evidence="1 2" key="2">
    <citation type="journal article" date="2013" name="J. Biotechnol.">
        <title>Complete genome sequence of the kirromycin producer Streptomyces collinus Tu 365 consisting of a linear chromosome and two linear plasmids.</title>
        <authorList>
            <person name="Ruckert C."/>
            <person name="Szczepanowski R."/>
            <person name="Albersmeier A."/>
            <person name="Goesmann A."/>
            <person name="Iftime D."/>
            <person name="Musiol E.M."/>
            <person name="Blin K."/>
            <person name="Wohlleben W."/>
            <person name="Puhler A."/>
            <person name="Kalinowski J."/>
            <person name="Weber T."/>
        </authorList>
    </citation>
    <scope>NUCLEOTIDE SEQUENCE [LARGE SCALE GENOMIC DNA]</scope>
    <source>
        <strain evidence="2">DSM 40733 / Tue 365</strain>
    </source>
</reference>
<proteinExistence type="predicted"/>
<dbReference type="STRING" id="1214242.B446_17425"/>
<name>S5UWV9_STRC3</name>
<accession>S5UWV9</accession>
<sequence length="127" mass="13469">MKSLSPIEQALHAARALVLADLVAGRVAEADVVSLVEDSVAQRRWWVEQWPDGVGYVAGLVAQDVQDALLERYGRWPLCPVCPSGDPHALDVEPELGPDPHWVCHQAGVKVAAVGSLAQATGGARSS</sequence>
<reference evidence="2" key="1">
    <citation type="submission" date="2012-10" db="EMBL/GenBank/DDBJ databases">
        <title>The complete genome sequence of Streptomyces collinus Tu 365.</title>
        <authorList>
            <person name="Ruckert C."/>
            <person name="Szczepanowski R."/>
            <person name="Goesmann A."/>
            <person name="Pross E.K."/>
            <person name="Musiol E.M."/>
            <person name="Blin K."/>
            <person name="Wohlleben W."/>
            <person name="Puhler A."/>
            <person name="Weber T."/>
            <person name="Kalinowski J."/>
        </authorList>
    </citation>
    <scope>NUCLEOTIDE SEQUENCE [LARGE SCALE GENOMIC DNA]</scope>
    <source>
        <strain evidence="2">DSM 40733 / Tue 365</strain>
    </source>
</reference>
<dbReference type="eggNOG" id="ENOG5033YKU">
    <property type="taxonomic scope" value="Bacteria"/>
</dbReference>
<dbReference type="EMBL" id="CP006259">
    <property type="protein sequence ID" value="AGS70301.1"/>
    <property type="molecule type" value="Genomic_DNA"/>
</dbReference>
<dbReference type="PATRIC" id="fig|1214242.5.peg.3573"/>
<organism evidence="1 2">
    <name type="scientific">Streptomyces collinus (strain DSM 40733 / Tue 365)</name>
    <dbReference type="NCBI Taxonomy" id="1214242"/>
    <lineage>
        <taxon>Bacteria</taxon>
        <taxon>Bacillati</taxon>
        <taxon>Actinomycetota</taxon>
        <taxon>Actinomycetes</taxon>
        <taxon>Kitasatosporales</taxon>
        <taxon>Streptomycetaceae</taxon>
        <taxon>Streptomyces</taxon>
    </lineage>
</organism>
<dbReference type="RefSeq" id="WP_020940769.1">
    <property type="nucleotide sequence ID" value="NC_021985.1"/>
</dbReference>
<dbReference type="KEGG" id="sci:B446_17425"/>
<evidence type="ECO:0000313" key="1">
    <source>
        <dbReference type="EMBL" id="AGS70301.1"/>
    </source>
</evidence>
<dbReference type="Proteomes" id="UP000015423">
    <property type="component" value="Chromosome"/>
</dbReference>
<evidence type="ECO:0000313" key="2">
    <source>
        <dbReference type="Proteomes" id="UP000015423"/>
    </source>
</evidence>
<dbReference type="HOGENOM" id="CLU_1969211_0_0_11"/>